<feature type="domain" description="Heterokaryon incompatibility" evidence="1">
    <location>
        <begin position="25"/>
        <end position="162"/>
    </location>
</feature>
<gene>
    <name evidence="2" type="ORF">K444DRAFT_706456</name>
</gene>
<dbReference type="OrthoDB" id="3553147at2759"/>
<protein>
    <recommendedName>
        <fullName evidence="1">Heterokaryon incompatibility domain-containing protein</fullName>
    </recommendedName>
</protein>
<reference evidence="2 3" key="1">
    <citation type="submission" date="2016-04" db="EMBL/GenBank/DDBJ databases">
        <title>A degradative enzymes factory behind the ericoid mycorrhizal symbiosis.</title>
        <authorList>
            <consortium name="DOE Joint Genome Institute"/>
            <person name="Martino E."/>
            <person name="Morin E."/>
            <person name="Grelet G."/>
            <person name="Kuo A."/>
            <person name="Kohler A."/>
            <person name="Daghino S."/>
            <person name="Barry K."/>
            <person name="Choi C."/>
            <person name="Cichocki N."/>
            <person name="Clum A."/>
            <person name="Copeland A."/>
            <person name="Hainaut M."/>
            <person name="Haridas S."/>
            <person name="Labutti K."/>
            <person name="Lindquist E."/>
            <person name="Lipzen A."/>
            <person name="Khouja H.-R."/>
            <person name="Murat C."/>
            <person name="Ohm R."/>
            <person name="Olson A."/>
            <person name="Spatafora J."/>
            <person name="Veneault-Fourrey C."/>
            <person name="Henrissat B."/>
            <person name="Grigoriev I."/>
            <person name="Martin F."/>
            <person name="Perotto S."/>
        </authorList>
    </citation>
    <scope>NUCLEOTIDE SEQUENCE [LARGE SCALE GENOMIC DNA]</scope>
    <source>
        <strain evidence="2 3">E</strain>
    </source>
</reference>
<dbReference type="EMBL" id="KZ613905">
    <property type="protein sequence ID" value="PMD52390.1"/>
    <property type="molecule type" value="Genomic_DNA"/>
</dbReference>
<name>A0A2J6SNU3_9HELO</name>
<dbReference type="InParanoid" id="A0A2J6SNU3"/>
<dbReference type="PANTHER" id="PTHR24148:SF64">
    <property type="entry name" value="HETEROKARYON INCOMPATIBILITY DOMAIN-CONTAINING PROTEIN"/>
    <property type="match status" value="1"/>
</dbReference>
<dbReference type="GeneID" id="36596209"/>
<proteinExistence type="predicted"/>
<evidence type="ECO:0000259" key="1">
    <source>
        <dbReference type="Pfam" id="PF06985"/>
    </source>
</evidence>
<dbReference type="STRING" id="1095630.A0A2J6SNU3"/>
<sequence>MALENAAELSLSDLKPYVRSICPETVRTAEGKIPLTVSLHSALQSVRDKEHPAMLWADAICIDQDKKLEKSIQIRLMRTIFQSAEGVIAWLGEEIHNSHQAIEELLKIRVISLKPHIWPEGLPAIPVSWGGRDIPSLRDSTWKDIDLLLSRNWFRRSWIVQELILASNIMLQSEVQINSDQGHVLTHGDPAYALGLTRESRIKFNDAIFGRKYHLLEFLDLFAYTQASEERDKIFALLGLATDCSGEVFDPDYGSPLEDVVCRYASEFVRRGRALDLLHRAGTSKAYPFCSWIPFWTRGNFPQAVSSWRGKREEISLQEESFVLSVRGFSFDTILRMNDIRTDRKDIVSFVNSIYSLVEPLKSYPTGESRHDLKWKLPIGNAGRPYFEPPNQYLIPRDIIAGDTTLGDWPPDLGKNISMISSKQDIINFCKKPHNLRELTWNYWNTAAAFAKRISNGTFCITKMGYVGIVPGDSRVGDEVCVLGGAAVPFVLRKNQATEEETEYQLIGEGYIHGIMCGEALGFKHTPELDFHMV</sequence>
<dbReference type="Pfam" id="PF06985">
    <property type="entry name" value="HET"/>
    <property type="match status" value="1"/>
</dbReference>
<organism evidence="2 3">
    <name type="scientific">Hyaloscypha bicolor E</name>
    <dbReference type="NCBI Taxonomy" id="1095630"/>
    <lineage>
        <taxon>Eukaryota</taxon>
        <taxon>Fungi</taxon>
        <taxon>Dikarya</taxon>
        <taxon>Ascomycota</taxon>
        <taxon>Pezizomycotina</taxon>
        <taxon>Leotiomycetes</taxon>
        <taxon>Helotiales</taxon>
        <taxon>Hyaloscyphaceae</taxon>
        <taxon>Hyaloscypha</taxon>
        <taxon>Hyaloscypha bicolor</taxon>
    </lineage>
</organism>
<dbReference type="AlphaFoldDB" id="A0A2J6SNU3"/>
<keyword evidence="3" id="KW-1185">Reference proteome</keyword>
<evidence type="ECO:0000313" key="3">
    <source>
        <dbReference type="Proteomes" id="UP000235371"/>
    </source>
</evidence>
<dbReference type="Pfam" id="PF26639">
    <property type="entry name" value="Het-6_barrel"/>
    <property type="match status" value="1"/>
</dbReference>
<evidence type="ECO:0000313" key="2">
    <source>
        <dbReference type="EMBL" id="PMD52390.1"/>
    </source>
</evidence>
<accession>A0A2J6SNU3</accession>
<dbReference type="RefSeq" id="XP_024729294.1">
    <property type="nucleotide sequence ID" value="XM_024888133.1"/>
</dbReference>
<dbReference type="Proteomes" id="UP000235371">
    <property type="component" value="Unassembled WGS sequence"/>
</dbReference>
<dbReference type="InterPro" id="IPR010730">
    <property type="entry name" value="HET"/>
</dbReference>
<dbReference type="InterPro" id="IPR052895">
    <property type="entry name" value="HetReg/Transcr_Mod"/>
</dbReference>
<dbReference type="PANTHER" id="PTHR24148">
    <property type="entry name" value="ANKYRIN REPEAT DOMAIN-CONTAINING PROTEIN 39 HOMOLOG-RELATED"/>
    <property type="match status" value="1"/>
</dbReference>